<evidence type="ECO:0008006" key="2">
    <source>
        <dbReference type="Google" id="ProtNLM"/>
    </source>
</evidence>
<dbReference type="AlphaFoldDB" id="A0A644WQW2"/>
<proteinExistence type="predicted"/>
<dbReference type="EMBL" id="VSSQ01001200">
    <property type="protein sequence ID" value="MPM06122.1"/>
    <property type="molecule type" value="Genomic_DNA"/>
</dbReference>
<dbReference type="Gene3D" id="3.40.190.10">
    <property type="entry name" value="Periplasmic binding protein-like II"/>
    <property type="match status" value="1"/>
</dbReference>
<comment type="caution">
    <text evidence="1">The sequence shown here is derived from an EMBL/GenBank/DDBJ whole genome shotgun (WGS) entry which is preliminary data.</text>
</comment>
<organism evidence="1">
    <name type="scientific">bioreactor metagenome</name>
    <dbReference type="NCBI Taxonomy" id="1076179"/>
    <lineage>
        <taxon>unclassified sequences</taxon>
        <taxon>metagenomes</taxon>
        <taxon>ecological metagenomes</taxon>
    </lineage>
</organism>
<dbReference type="PIRSF" id="PIRSF017082">
    <property type="entry name" value="YflP"/>
    <property type="match status" value="1"/>
</dbReference>
<reference evidence="1" key="1">
    <citation type="submission" date="2019-08" db="EMBL/GenBank/DDBJ databases">
        <authorList>
            <person name="Kucharzyk K."/>
            <person name="Murdoch R.W."/>
            <person name="Higgins S."/>
            <person name="Loffler F."/>
        </authorList>
    </citation>
    <scope>NUCLEOTIDE SEQUENCE</scope>
</reference>
<sequence>MKKTLFILMMVALVATSVFAQATAEAPKFPTKQINIVVGASAGGTSDVVTRFLAKDVETQLGVPVVVTNKPGGSCSVAFEYMAAQKPDGYNMMYMPVESAMVKPLGLTNLEPSSIRYIGLAMYLPATVTVNKNAPWNTFEELIKYAKANPGKVTVGNSGTGSIWHFAAAGIEQATGVKFNHVPFDGGAAAATAVMGGHIDVATVAPGEVLTGVQGGNLKVLAIVDNNRSVLYPNVPSFKELGYDVKILGWGAFGVPANTPDDIVKTLESAFAKAIQSQGFKDLCTKYGLTQGYLNAADAQAFAEAQAAWYQNEIPKFNLK</sequence>
<dbReference type="SUPFAM" id="SSF53850">
    <property type="entry name" value="Periplasmic binding protein-like II"/>
    <property type="match status" value="1"/>
</dbReference>
<gene>
    <name evidence="1" type="ORF">SDC9_52418</name>
</gene>
<protein>
    <recommendedName>
        <fullName evidence="2">Tripartite tricarboxylate transporter substrate binding protein</fullName>
    </recommendedName>
</protein>
<dbReference type="CDD" id="cd07012">
    <property type="entry name" value="PBP2_Bug_TTT"/>
    <property type="match status" value="1"/>
</dbReference>
<dbReference type="Gene3D" id="3.40.190.150">
    <property type="entry name" value="Bordetella uptake gene, domain 1"/>
    <property type="match status" value="1"/>
</dbReference>
<dbReference type="PANTHER" id="PTHR42928:SF5">
    <property type="entry name" value="BLR1237 PROTEIN"/>
    <property type="match status" value="1"/>
</dbReference>
<accession>A0A644WQW2</accession>
<dbReference type="PANTHER" id="PTHR42928">
    <property type="entry name" value="TRICARBOXYLATE-BINDING PROTEIN"/>
    <property type="match status" value="1"/>
</dbReference>
<dbReference type="InterPro" id="IPR005064">
    <property type="entry name" value="BUG"/>
</dbReference>
<dbReference type="Pfam" id="PF03401">
    <property type="entry name" value="TctC"/>
    <property type="match status" value="1"/>
</dbReference>
<name>A0A644WQW2_9ZZZZ</name>
<dbReference type="InterPro" id="IPR042100">
    <property type="entry name" value="Bug_dom1"/>
</dbReference>
<evidence type="ECO:0000313" key="1">
    <source>
        <dbReference type="EMBL" id="MPM06122.1"/>
    </source>
</evidence>